<gene>
    <name evidence="2" type="ORF">KT71_06944</name>
</gene>
<proteinExistence type="predicted"/>
<dbReference type="STRING" id="314285.KT71_06944"/>
<dbReference type="Proteomes" id="UP000019205">
    <property type="component" value="Chromosome"/>
</dbReference>
<accession>A4ABI6</accession>
<organism evidence="2 3">
    <name type="scientific">Congregibacter litoralis KT71</name>
    <dbReference type="NCBI Taxonomy" id="314285"/>
    <lineage>
        <taxon>Bacteria</taxon>
        <taxon>Pseudomonadati</taxon>
        <taxon>Pseudomonadota</taxon>
        <taxon>Gammaproteobacteria</taxon>
        <taxon>Cellvibrionales</taxon>
        <taxon>Halieaceae</taxon>
        <taxon>Congregibacter</taxon>
    </lineage>
</organism>
<protein>
    <submittedName>
        <fullName evidence="2">SnoaL-like domain protein</fullName>
    </submittedName>
</protein>
<dbReference type="OrthoDB" id="1163083at2"/>
<dbReference type="EMBL" id="AAOA02000004">
    <property type="protein sequence ID" value="EAQ96740.2"/>
    <property type="molecule type" value="Genomic_DNA"/>
</dbReference>
<keyword evidence="3" id="KW-1185">Reference proteome</keyword>
<dbReference type="Gene3D" id="3.10.450.50">
    <property type="match status" value="1"/>
</dbReference>
<evidence type="ECO:0000259" key="1">
    <source>
        <dbReference type="Pfam" id="PF12680"/>
    </source>
</evidence>
<dbReference type="AlphaFoldDB" id="A4ABI6"/>
<comment type="caution">
    <text evidence="2">The sequence shown here is derived from an EMBL/GenBank/DDBJ whole genome shotgun (WGS) entry which is preliminary data.</text>
</comment>
<evidence type="ECO:0000313" key="2">
    <source>
        <dbReference type="EMBL" id="EAQ96740.2"/>
    </source>
</evidence>
<sequence>MESTDTLRRWHQMVLNQNHEGLSDILTEDCVFLSPVVHTPQKGRKITALYLTGAMNVFNESFHYTKEVVTDAHAVLEFECTVDGILINGVDIISFGDDGRICEFRVMVRPLQAMQMLHAKMAAMLEQLKAAAPVTDL</sequence>
<dbReference type="HOGENOM" id="CLU_119884_0_0_6"/>
<dbReference type="RefSeq" id="WP_023660339.1">
    <property type="nucleotide sequence ID" value="NZ_CM002299.1"/>
</dbReference>
<dbReference type="InterPro" id="IPR032710">
    <property type="entry name" value="NTF2-like_dom_sf"/>
</dbReference>
<dbReference type="Pfam" id="PF12680">
    <property type="entry name" value="SnoaL_2"/>
    <property type="match status" value="1"/>
</dbReference>
<feature type="domain" description="SnoaL-like" evidence="1">
    <location>
        <begin position="8"/>
        <end position="103"/>
    </location>
</feature>
<reference evidence="2 3" key="2">
    <citation type="journal article" date="2009" name="PLoS ONE">
        <title>The photosynthetic apparatus and its regulation in the aerobic gammaproteobacterium Congregibacter litoralis gen. nov., sp. nov.</title>
        <authorList>
            <person name="Spring S."/>
            <person name="Lunsdorf H."/>
            <person name="Fuchs B.M."/>
            <person name="Tindall B.J."/>
        </authorList>
    </citation>
    <scope>NUCLEOTIDE SEQUENCE [LARGE SCALE GENOMIC DNA]</scope>
    <source>
        <strain evidence="2">KT71</strain>
    </source>
</reference>
<dbReference type="eggNOG" id="COG3631">
    <property type="taxonomic scope" value="Bacteria"/>
</dbReference>
<name>A4ABI6_9GAMM</name>
<evidence type="ECO:0000313" key="3">
    <source>
        <dbReference type="Proteomes" id="UP000019205"/>
    </source>
</evidence>
<dbReference type="InterPro" id="IPR037401">
    <property type="entry name" value="SnoaL-like"/>
</dbReference>
<dbReference type="SUPFAM" id="SSF54427">
    <property type="entry name" value="NTF2-like"/>
    <property type="match status" value="1"/>
</dbReference>
<reference evidence="2 3" key="1">
    <citation type="journal article" date="2007" name="Proc. Natl. Acad. Sci. U.S.A.">
        <title>Characterization of a marine gammaproteobacterium capable of aerobic anoxygenic photosynthesis.</title>
        <authorList>
            <person name="Fuchs B.M."/>
            <person name="Spring S."/>
            <person name="Teeling H."/>
            <person name="Quast C."/>
            <person name="Wulf J."/>
            <person name="Schattenhofer M."/>
            <person name="Yan S."/>
            <person name="Ferriera S."/>
            <person name="Johnson J."/>
            <person name="Glockner F.O."/>
            <person name="Amann R."/>
        </authorList>
    </citation>
    <scope>NUCLEOTIDE SEQUENCE [LARGE SCALE GENOMIC DNA]</scope>
    <source>
        <strain evidence="2">KT71</strain>
    </source>
</reference>